<comment type="caution">
    <text evidence="1">The sequence shown here is derived from an EMBL/GenBank/DDBJ whole genome shotgun (WGS) entry which is preliminary data.</text>
</comment>
<evidence type="ECO:0000313" key="1">
    <source>
        <dbReference type="EMBL" id="GGY06979.1"/>
    </source>
</evidence>
<dbReference type="EMBL" id="BMYX01000002">
    <property type="protein sequence ID" value="GGY06979.1"/>
    <property type="molecule type" value="Genomic_DNA"/>
</dbReference>
<protein>
    <submittedName>
        <fullName evidence="1">Uncharacterized protein</fullName>
    </submittedName>
</protein>
<evidence type="ECO:0000313" key="2">
    <source>
        <dbReference type="Proteomes" id="UP000645257"/>
    </source>
</evidence>
<name>A0A918U7F0_9NEIS</name>
<reference evidence="1" key="2">
    <citation type="submission" date="2020-09" db="EMBL/GenBank/DDBJ databases">
        <authorList>
            <person name="Sun Q."/>
            <person name="Kim S."/>
        </authorList>
    </citation>
    <scope>NUCLEOTIDE SEQUENCE</scope>
    <source>
        <strain evidence="1">KCTC 32182</strain>
    </source>
</reference>
<keyword evidence="2" id="KW-1185">Reference proteome</keyword>
<gene>
    <name evidence="1" type="ORF">GCM10011289_06940</name>
</gene>
<proteinExistence type="predicted"/>
<dbReference type="Proteomes" id="UP000645257">
    <property type="component" value="Unassembled WGS sequence"/>
</dbReference>
<accession>A0A918U7F0</accession>
<dbReference type="AlphaFoldDB" id="A0A918U7F0"/>
<sequence length="87" mass="9034">MMGTGAPAVPAVTVAAIAASRRGDIGPGGDGMGTVAVAMRAMTPGLGGGRQGKRGGDHKDGQYRREVHWLLHSKRRVIGKVCHESMK</sequence>
<organism evidence="1 2">
    <name type="scientific">Paludibacterium paludis</name>
    <dbReference type="NCBI Taxonomy" id="1225769"/>
    <lineage>
        <taxon>Bacteria</taxon>
        <taxon>Pseudomonadati</taxon>
        <taxon>Pseudomonadota</taxon>
        <taxon>Betaproteobacteria</taxon>
        <taxon>Neisseriales</taxon>
        <taxon>Chromobacteriaceae</taxon>
        <taxon>Paludibacterium</taxon>
    </lineage>
</organism>
<reference evidence="1" key="1">
    <citation type="journal article" date="2014" name="Int. J. Syst. Evol. Microbiol.">
        <title>Complete genome sequence of Corynebacterium casei LMG S-19264T (=DSM 44701T), isolated from a smear-ripened cheese.</title>
        <authorList>
            <consortium name="US DOE Joint Genome Institute (JGI-PGF)"/>
            <person name="Walter F."/>
            <person name="Albersmeier A."/>
            <person name="Kalinowski J."/>
            <person name="Ruckert C."/>
        </authorList>
    </citation>
    <scope>NUCLEOTIDE SEQUENCE</scope>
    <source>
        <strain evidence="1">KCTC 32182</strain>
    </source>
</reference>